<reference evidence="2 3" key="1">
    <citation type="submission" date="2024-11" db="EMBL/GenBank/DDBJ databases">
        <title>Chromosome-level genome assembly of Eucalyptus globulus Labill. provides insights into its genome evolution.</title>
        <authorList>
            <person name="Li X."/>
        </authorList>
    </citation>
    <scope>NUCLEOTIDE SEQUENCE [LARGE SCALE GENOMIC DNA]</scope>
    <source>
        <strain evidence="2">CL2024</strain>
        <tissue evidence="2">Fresh tender leaves</tissue>
    </source>
</reference>
<evidence type="ECO:0000256" key="1">
    <source>
        <dbReference type="SAM" id="MobiDB-lite"/>
    </source>
</evidence>
<dbReference type="Proteomes" id="UP001634007">
    <property type="component" value="Unassembled WGS sequence"/>
</dbReference>
<evidence type="ECO:0000313" key="3">
    <source>
        <dbReference type="Proteomes" id="UP001634007"/>
    </source>
</evidence>
<evidence type="ECO:0000313" key="2">
    <source>
        <dbReference type="EMBL" id="KAL3717739.1"/>
    </source>
</evidence>
<accession>A0ABD3IUW2</accession>
<sequence length="273" mass="30546">MNGDRRSENESQKSTARAGSCRSWFSLSSELRRSFGPRNNPSIGSRLEFSAISNRKRVRLADHCEENCLGFREDEATTQEGAGVRISDVPKTSEYAFFKKLKENKGHRFNSRSVQNEATPITKFISDHNPSTSTHVIDGVHKESGLSLLHQDVTPKNFASLQAPACSVSRKSGTSYSYKCGEVFPKKRENLLLWVKTTSFPEIDELFSKGYGFVSILFSHLNPMSNEDNDSTNLDRKQLDSSMSSKLHAYPQSGTFWKLKVDNTCTVLCLLGG</sequence>
<name>A0ABD3IUW2_EUCGL</name>
<feature type="region of interest" description="Disordered" evidence="1">
    <location>
        <begin position="1"/>
        <end position="21"/>
    </location>
</feature>
<feature type="compositionally biased region" description="Basic and acidic residues" evidence="1">
    <location>
        <begin position="1"/>
        <end position="11"/>
    </location>
</feature>
<dbReference type="AlphaFoldDB" id="A0ABD3IUW2"/>
<feature type="compositionally biased region" description="Polar residues" evidence="1">
    <location>
        <begin position="12"/>
        <end position="21"/>
    </location>
</feature>
<proteinExistence type="predicted"/>
<gene>
    <name evidence="2" type="ORF">ACJRO7_009214</name>
</gene>
<comment type="caution">
    <text evidence="2">The sequence shown here is derived from an EMBL/GenBank/DDBJ whole genome shotgun (WGS) entry which is preliminary data.</text>
</comment>
<dbReference type="EMBL" id="JBJKBG010000011">
    <property type="protein sequence ID" value="KAL3717739.1"/>
    <property type="molecule type" value="Genomic_DNA"/>
</dbReference>
<keyword evidence="3" id="KW-1185">Reference proteome</keyword>
<organism evidence="2 3">
    <name type="scientific">Eucalyptus globulus</name>
    <name type="common">Tasmanian blue gum</name>
    <dbReference type="NCBI Taxonomy" id="34317"/>
    <lineage>
        <taxon>Eukaryota</taxon>
        <taxon>Viridiplantae</taxon>
        <taxon>Streptophyta</taxon>
        <taxon>Embryophyta</taxon>
        <taxon>Tracheophyta</taxon>
        <taxon>Spermatophyta</taxon>
        <taxon>Magnoliopsida</taxon>
        <taxon>eudicotyledons</taxon>
        <taxon>Gunneridae</taxon>
        <taxon>Pentapetalae</taxon>
        <taxon>rosids</taxon>
        <taxon>malvids</taxon>
        <taxon>Myrtales</taxon>
        <taxon>Myrtaceae</taxon>
        <taxon>Myrtoideae</taxon>
        <taxon>Eucalypteae</taxon>
        <taxon>Eucalyptus</taxon>
    </lineage>
</organism>
<protein>
    <submittedName>
        <fullName evidence="2">Uncharacterized protein</fullName>
    </submittedName>
</protein>